<feature type="binding site" evidence="16">
    <location>
        <position position="784"/>
    </location>
    <ligand>
        <name>ATP</name>
        <dbReference type="ChEBI" id="CHEBI:30616"/>
    </ligand>
</feature>
<evidence type="ECO:0000313" key="23">
    <source>
        <dbReference type="EMBL" id="KAJ2785179.1"/>
    </source>
</evidence>
<feature type="binding site" evidence="16">
    <location>
        <position position="961"/>
    </location>
    <ligand>
        <name>ATP</name>
        <dbReference type="ChEBI" id="CHEBI:30616"/>
    </ligand>
</feature>
<evidence type="ECO:0000256" key="11">
    <source>
        <dbReference type="ARBA" id="ARBA00022989"/>
    </source>
</evidence>
<evidence type="ECO:0000256" key="8">
    <source>
        <dbReference type="ARBA" id="ARBA00022840"/>
    </source>
</evidence>
<dbReference type="NCBIfam" id="TIGR01652">
    <property type="entry name" value="ATPase-Plipid"/>
    <property type="match status" value="1"/>
</dbReference>
<sequence>MAAAHGRTHAASWPRRLFGSKRRGSADAGTERTIYINARPPTAAHHPQYPANQIRTAKYTVLSFVPKNLFEQFRRAANIYFLFLLVLQFIPAVTTGMPGLSALALFTIVLLTMLKDGYEDSKRSASDREANRARAVVLGRGWVNVNKPPAHMLRPRGLLRLVFSDSGAGGSVGGPLPASQQQQPPPPPYDGDVAEDAMDVDGDAWLATEWRHVHVGDIVLLRDGDAVPADLVLLAASGADDSCFVETKNLDGETNLKTKAVVPLTAHLRSPARLGSFACAISAEPPSTQLYAFKGTIRQVGGSADGGSGGGAPEPLGVDNLLLRGSVVRNTAWAVGAVAFTGDDTKIMMNAGETPSKRSRIERMMNRQVLTQFCLLFVLCMLSAVLGGVYYGRGASFQALFVVAFQTHANRSAPLYGFLTFWTSLILYQTVVPISLYVTIEVVKSFQAYFINQDADMYYAPTDRRCVPKSWNLSDDLGQVEYIFSDKTGTLTQNVMVFRQCSIRGKVYGQLVPDDDDDEAHDDRVASLRRAMDARIAQFFDHPHRQGAAASFLDTAVYDDLQADGTQARAAIEFFTVLALCHTAVSHVPDAAQPHVIEYKAQSPDEAALVATARDVGFVFLRRDRDRLACRFLGHEQTYELLATLEFTSARKRMSVVVRRADGRIVLLCKGADSVVMARCRPGQERLRQATLDDLERFAQRGLRTLCLGYRILDEAEYVTWRASYDAALASLGDRDAEVEAACDALEQRLQLVGGTAIEDKLQDGVPDTIAQLALAGIKLWVLTGDKTETAINIGHSCNLLTADMQTVVVAAADAEGTRAQLERALLDFADTHADLSYAGGGGGAMAGVAPRKPGAWRRLLRRRAAASAADGLRDPAYEQARRAAADTSRRRGVRGVWDDVRTRNVPGGSRLRLRRDVPLALVVDGAALKHALEADLAPLFLEVAVRCRSVLCCRVSPLQKALVVRLVKRHLGALCLAVGDGANDVSMIQEADVGVGISGEEGLQAVMASDYAVGQFRFLQKLLLVHGRWSYLRIASMVLNFFYKNVVFTLSLFWFQIYCQWSVANFFDYALVTLYNMLFTSLPPGALGVFDQDLPAFAGVVVPQLYKRGIYKLEYSMARFWTYVADGLYQAAAVVFLVVYVYHTGAPAQRSGLDTADKDDVGTVGAFCVVLVTNLYMGLNNRNWTWVMPVAQLFGVALLLGVFFVYGAMFDDVFSAGAGRRVFVQPAFWLLLALTTVVCLLPHYVVKFVRSAWYPTDTDVVHEIIAGFRRAASKAAKHPPVAAAGPLNYGAAAAAGARKEVPFGAVSSQHRMARRHRHPGAVHSHAMDGAIPLHDLGPYLHSAQESFRSTTVLAQDTLTRPGLYQGTRYPESDAALVHYLHGLAHMGDPLF</sequence>
<proteinExistence type="inferred from homology"/>
<dbReference type="SUPFAM" id="SSF81653">
    <property type="entry name" value="Calcium ATPase, transduction domain A"/>
    <property type="match status" value="1"/>
</dbReference>
<feature type="transmembrane region" description="Helical" evidence="18">
    <location>
        <begin position="77"/>
        <end position="94"/>
    </location>
</feature>
<keyword evidence="7 16" id="KW-0547">Nucleotide-binding</keyword>
<feature type="binding site" evidence="17">
    <location>
        <position position="488"/>
    </location>
    <ligand>
        <name>Mg(2+)</name>
        <dbReference type="ChEBI" id="CHEBI:18420"/>
    </ligand>
</feature>
<feature type="transmembrane region" description="Helical" evidence="18">
    <location>
        <begin position="1187"/>
        <end position="1208"/>
    </location>
</feature>
<evidence type="ECO:0000259" key="20">
    <source>
        <dbReference type="Pfam" id="PF00122"/>
    </source>
</evidence>
<dbReference type="SUPFAM" id="SSF81665">
    <property type="entry name" value="Calcium ATPase, transmembrane domain M"/>
    <property type="match status" value="1"/>
</dbReference>
<feature type="binding site" evidence="16">
    <location>
        <position position="704"/>
    </location>
    <ligand>
        <name>ATP</name>
        <dbReference type="ChEBI" id="CHEBI:30616"/>
    </ligand>
</feature>
<feature type="domain" description="P-type ATPase N-terminal" evidence="21">
    <location>
        <begin position="34"/>
        <end position="97"/>
    </location>
</feature>
<evidence type="ECO:0000256" key="16">
    <source>
        <dbReference type="PIRSR" id="PIRSR606539-2"/>
    </source>
</evidence>
<feature type="transmembrane region" description="Helical" evidence="18">
    <location>
        <begin position="1162"/>
        <end position="1180"/>
    </location>
</feature>
<dbReference type="InterPro" id="IPR059000">
    <property type="entry name" value="ATPase_P-type_domA"/>
</dbReference>
<evidence type="ECO:0000256" key="3">
    <source>
        <dbReference type="ARBA" id="ARBA00008109"/>
    </source>
</evidence>
<dbReference type="Pfam" id="PF16209">
    <property type="entry name" value="PhoLip_ATPase_N"/>
    <property type="match status" value="1"/>
</dbReference>
<evidence type="ECO:0000259" key="22">
    <source>
        <dbReference type="Pfam" id="PF16212"/>
    </source>
</evidence>
<feature type="binding site" evidence="16">
    <location>
        <position position="786"/>
    </location>
    <ligand>
        <name>ATP</name>
        <dbReference type="ChEBI" id="CHEBI:30616"/>
    </ligand>
</feature>
<feature type="binding site" evidence="16">
    <location>
        <position position="487"/>
    </location>
    <ligand>
        <name>ATP</name>
        <dbReference type="ChEBI" id="CHEBI:30616"/>
    </ligand>
</feature>
<comment type="subcellular location">
    <subcellularLocation>
        <location evidence="2">Endomembrane system</location>
    </subcellularLocation>
    <subcellularLocation>
        <location evidence="1 18">Membrane</location>
        <topology evidence="1 18">Multi-pass membrane protein</topology>
    </subcellularLocation>
</comment>
<feature type="domain" description="P-type ATPase C-terminal" evidence="22">
    <location>
        <begin position="1007"/>
        <end position="1257"/>
    </location>
</feature>
<feature type="binding site" evidence="16">
    <location>
        <position position="785"/>
    </location>
    <ligand>
        <name>ATP</name>
        <dbReference type="ChEBI" id="CHEBI:30616"/>
    </ligand>
</feature>
<dbReference type="InterPro" id="IPR032630">
    <property type="entry name" value="P_typ_ATPase_c"/>
</dbReference>
<dbReference type="InterPro" id="IPR023214">
    <property type="entry name" value="HAD_sf"/>
</dbReference>
<comment type="catalytic activity">
    <reaction evidence="14">
        <text>a 1,2-diacyl-sn-glycero-3-phosphoethanolamine(out) + ATP + H2O = a 1,2-diacyl-sn-glycero-3-phosphoethanolamine(in) + ADP + phosphate + H(+)</text>
        <dbReference type="Rhea" id="RHEA:66132"/>
        <dbReference type="ChEBI" id="CHEBI:15377"/>
        <dbReference type="ChEBI" id="CHEBI:15378"/>
        <dbReference type="ChEBI" id="CHEBI:30616"/>
        <dbReference type="ChEBI" id="CHEBI:43474"/>
        <dbReference type="ChEBI" id="CHEBI:64612"/>
        <dbReference type="ChEBI" id="CHEBI:456216"/>
    </reaction>
    <physiologicalReaction direction="left-to-right" evidence="14">
        <dbReference type="Rhea" id="RHEA:66133"/>
    </physiologicalReaction>
</comment>
<dbReference type="FunFam" id="3.40.1110.10:FF:000087">
    <property type="entry name" value="Phospholipid-transporting ATPase"/>
    <property type="match status" value="1"/>
</dbReference>
<feature type="transmembrane region" description="Helical" evidence="18">
    <location>
        <begin position="1228"/>
        <end position="1247"/>
    </location>
</feature>
<dbReference type="InterPro" id="IPR023298">
    <property type="entry name" value="ATPase_P-typ_TM_dom_sf"/>
</dbReference>
<evidence type="ECO:0000256" key="14">
    <source>
        <dbReference type="ARBA" id="ARBA00049128"/>
    </source>
</evidence>
<keyword evidence="9 17" id="KW-0460">Magnesium</keyword>
<dbReference type="Pfam" id="PF00122">
    <property type="entry name" value="E1-E2_ATPase"/>
    <property type="match status" value="1"/>
</dbReference>
<evidence type="ECO:0000256" key="2">
    <source>
        <dbReference type="ARBA" id="ARBA00004308"/>
    </source>
</evidence>
<dbReference type="InterPro" id="IPR001757">
    <property type="entry name" value="P_typ_ATPase"/>
</dbReference>
<keyword evidence="11 18" id="KW-1133">Transmembrane helix</keyword>
<evidence type="ECO:0000313" key="24">
    <source>
        <dbReference type="Proteomes" id="UP001140172"/>
    </source>
</evidence>
<feature type="binding site" evidence="16">
    <location>
        <position position="955"/>
    </location>
    <ligand>
        <name>ATP</name>
        <dbReference type="ChEBI" id="CHEBI:30616"/>
    </ligand>
</feature>
<evidence type="ECO:0000256" key="6">
    <source>
        <dbReference type="ARBA" id="ARBA00022723"/>
    </source>
</evidence>
<dbReference type="InterPro" id="IPR036412">
    <property type="entry name" value="HAD-like_sf"/>
</dbReference>
<feature type="binding site" evidence="16">
    <location>
        <position position="647"/>
    </location>
    <ligand>
        <name>ATP</name>
        <dbReference type="ChEBI" id="CHEBI:30616"/>
    </ligand>
</feature>
<comment type="cofactor">
    <cofactor evidence="17">
        <name>Mg(2+)</name>
        <dbReference type="ChEBI" id="CHEBI:18420"/>
    </cofactor>
</comment>
<keyword evidence="5 18" id="KW-0812">Transmembrane</keyword>
<keyword evidence="6 17" id="KW-0479">Metal-binding</keyword>
<feature type="domain" description="P-type ATPase A" evidence="20">
    <location>
        <begin position="201"/>
        <end position="259"/>
    </location>
</feature>
<feature type="binding site" evidence="17">
    <location>
        <position position="981"/>
    </location>
    <ligand>
        <name>Mg(2+)</name>
        <dbReference type="ChEBI" id="CHEBI:18420"/>
    </ligand>
</feature>
<dbReference type="GO" id="GO:0045332">
    <property type="term" value="P:phospholipid translocation"/>
    <property type="evidence" value="ECO:0007669"/>
    <property type="project" value="TreeGrafter"/>
</dbReference>
<feature type="binding site" evidence="17">
    <location>
        <position position="985"/>
    </location>
    <ligand>
        <name>Mg(2+)</name>
        <dbReference type="ChEBI" id="CHEBI:18420"/>
    </ligand>
</feature>
<dbReference type="Proteomes" id="UP001140172">
    <property type="component" value="Unassembled WGS sequence"/>
</dbReference>
<evidence type="ECO:0000256" key="13">
    <source>
        <dbReference type="ARBA" id="ARBA00034036"/>
    </source>
</evidence>
<feature type="binding site" evidence="16">
    <location>
        <position position="670"/>
    </location>
    <ligand>
        <name>ATP</name>
        <dbReference type="ChEBI" id="CHEBI:30616"/>
    </ligand>
</feature>
<evidence type="ECO:0000256" key="1">
    <source>
        <dbReference type="ARBA" id="ARBA00004141"/>
    </source>
</evidence>
<gene>
    <name evidence="23" type="primary">DNF1</name>
    <name evidence="23" type="ORF">GGI15_002008</name>
</gene>
<keyword evidence="12 18" id="KW-0472">Membrane</keyword>
<evidence type="ECO:0000256" key="7">
    <source>
        <dbReference type="ARBA" id="ARBA00022741"/>
    </source>
</evidence>
<dbReference type="Gene3D" id="3.40.1110.10">
    <property type="entry name" value="Calcium-transporting ATPase, cytoplasmic domain N"/>
    <property type="match status" value="1"/>
</dbReference>
<keyword evidence="10 18" id="KW-1278">Translocase</keyword>
<dbReference type="Pfam" id="PF16212">
    <property type="entry name" value="PhoLip_ATPase_C"/>
    <property type="match status" value="1"/>
</dbReference>
<dbReference type="GO" id="GO:0016887">
    <property type="term" value="F:ATP hydrolysis activity"/>
    <property type="evidence" value="ECO:0007669"/>
    <property type="project" value="InterPro"/>
</dbReference>
<dbReference type="SFLD" id="SFLDG00002">
    <property type="entry name" value="C1.7:_P-type_atpase_like"/>
    <property type="match status" value="1"/>
</dbReference>
<evidence type="ECO:0000256" key="9">
    <source>
        <dbReference type="ARBA" id="ARBA00022842"/>
    </source>
</evidence>
<dbReference type="InterPro" id="IPR032631">
    <property type="entry name" value="P-type_ATPase_N"/>
</dbReference>
<dbReference type="SUPFAM" id="SSF81660">
    <property type="entry name" value="Metal cation-transporting ATPase, ATP-binding domain N"/>
    <property type="match status" value="1"/>
</dbReference>
<evidence type="ECO:0000256" key="5">
    <source>
        <dbReference type="ARBA" id="ARBA00022692"/>
    </source>
</evidence>
<reference evidence="23" key="1">
    <citation type="submission" date="2022-07" db="EMBL/GenBank/DDBJ databases">
        <title>Phylogenomic reconstructions and comparative analyses of Kickxellomycotina fungi.</title>
        <authorList>
            <person name="Reynolds N.K."/>
            <person name="Stajich J.E."/>
            <person name="Barry K."/>
            <person name="Grigoriev I.V."/>
            <person name="Crous P."/>
            <person name="Smith M.E."/>
        </authorList>
    </citation>
    <scope>NUCLEOTIDE SEQUENCE</scope>
    <source>
        <strain evidence="23">BCRC 34489</strain>
    </source>
</reference>
<dbReference type="FunFam" id="3.40.50.1000:FF:000001">
    <property type="entry name" value="Phospholipid-transporting ATPase IC"/>
    <property type="match status" value="1"/>
</dbReference>
<dbReference type="GO" id="GO:0000287">
    <property type="term" value="F:magnesium ion binding"/>
    <property type="evidence" value="ECO:0007669"/>
    <property type="project" value="UniProtKB-UniRule"/>
</dbReference>
<feature type="binding site" evidence="17">
    <location>
        <position position="486"/>
    </location>
    <ligand>
        <name>Mg(2+)</name>
        <dbReference type="ChEBI" id="CHEBI:18420"/>
    </ligand>
</feature>
<dbReference type="SUPFAM" id="SSF56784">
    <property type="entry name" value="HAD-like"/>
    <property type="match status" value="1"/>
</dbReference>
<feature type="binding site" evidence="16">
    <location>
        <position position="984"/>
    </location>
    <ligand>
        <name>ATP</name>
        <dbReference type="ChEBI" id="CHEBI:30616"/>
    </ligand>
</feature>
<comment type="caution">
    <text evidence="23">The sequence shown here is derived from an EMBL/GenBank/DDBJ whole genome shotgun (WGS) entry which is preliminary data.</text>
</comment>
<name>A0A9W8LLC6_9FUNG</name>
<dbReference type="PANTHER" id="PTHR24092">
    <property type="entry name" value="PROBABLE PHOSPHOLIPID-TRANSPORTING ATPASE"/>
    <property type="match status" value="1"/>
</dbReference>
<dbReference type="EC" id="7.6.2.1" evidence="18"/>
<evidence type="ECO:0000256" key="17">
    <source>
        <dbReference type="PIRSR" id="PIRSR606539-3"/>
    </source>
</evidence>
<feature type="active site" description="4-aspartylphosphate intermediate" evidence="15">
    <location>
        <position position="486"/>
    </location>
</feature>
<dbReference type="OrthoDB" id="377733at2759"/>
<keyword evidence="8 16" id="KW-0067">ATP-binding</keyword>
<accession>A0A9W8LLC6</accession>
<dbReference type="GO" id="GO:0140326">
    <property type="term" value="F:ATPase-coupled intramembrane lipid transporter activity"/>
    <property type="evidence" value="ECO:0007669"/>
    <property type="project" value="UniProtKB-EC"/>
</dbReference>
<dbReference type="Pfam" id="PF13246">
    <property type="entry name" value="Cation_ATPase"/>
    <property type="match status" value="1"/>
</dbReference>
<dbReference type="GO" id="GO:0005524">
    <property type="term" value="F:ATP binding"/>
    <property type="evidence" value="ECO:0007669"/>
    <property type="project" value="UniProtKB-UniRule"/>
</dbReference>
<feature type="binding site" evidence="16">
    <location>
        <position position="985"/>
    </location>
    <ligand>
        <name>ATP</name>
        <dbReference type="ChEBI" id="CHEBI:30616"/>
    </ligand>
</feature>
<dbReference type="SFLD" id="SFLDF00027">
    <property type="entry name" value="p-type_atpase"/>
    <property type="match status" value="1"/>
</dbReference>
<dbReference type="InterPro" id="IPR008250">
    <property type="entry name" value="ATPase_P-typ_transduc_dom_A_sf"/>
</dbReference>
<feature type="transmembrane region" description="Helical" evidence="18">
    <location>
        <begin position="1039"/>
        <end position="1058"/>
    </location>
</feature>
<feature type="transmembrane region" description="Helical" evidence="18">
    <location>
        <begin position="369"/>
        <end position="391"/>
    </location>
</feature>
<protein>
    <recommendedName>
        <fullName evidence="18">Phospholipid-transporting ATPase</fullName>
        <ecNumber evidence="18">7.6.2.1</ecNumber>
    </recommendedName>
</protein>
<evidence type="ECO:0000256" key="4">
    <source>
        <dbReference type="ARBA" id="ARBA00022553"/>
    </source>
</evidence>
<dbReference type="PROSITE" id="PS00154">
    <property type="entry name" value="ATPASE_E1_E2"/>
    <property type="match status" value="1"/>
</dbReference>
<evidence type="ECO:0000256" key="10">
    <source>
        <dbReference type="ARBA" id="ARBA00022967"/>
    </source>
</evidence>
<keyword evidence="4" id="KW-0597">Phosphoprotein</keyword>
<dbReference type="InterPro" id="IPR006539">
    <property type="entry name" value="P-type_ATPase_IV"/>
</dbReference>
<comment type="catalytic activity">
    <reaction evidence="13 18">
        <text>ATP + H2O + phospholipidSide 1 = ADP + phosphate + phospholipidSide 2.</text>
        <dbReference type="EC" id="7.6.2.1"/>
    </reaction>
</comment>
<dbReference type="CDD" id="cd02073">
    <property type="entry name" value="P-type_ATPase_APLT_Dnf-like"/>
    <property type="match status" value="1"/>
</dbReference>
<comment type="similarity">
    <text evidence="3 18">Belongs to the cation transport ATPase (P-type) (TC 3.A.3) family. Type IV subfamily.</text>
</comment>
<evidence type="ECO:0000256" key="18">
    <source>
        <dbReference type="RuleBase" id="RU362033"/>
    </source>
</evidence>
<dbReference type="InterPro" id="IPR018303">
    <property type="entry name" value="ATPase_P-typ_P_site"/>
</dbReference>
<dbReference type="InterPro" id="IPR044492">
    <property type="entry name" value="P_typ_ATPase_HD_dom"/>
</dbReference>
<feature type="transmembrane region" description="Helical" evidence="18">
    <location>
        <begin position="1121"/>
        <end position="1142"/>
    </location>
</feature>
<evidence type="ECO:0000256" key="12">
    <source>
        <dbReference type="ARBA" id="ARBA00023136"/>
    </source>
</evidence>
<dbReference type="GO" id="GO:0005886">
    <property type="term" value="C:plasma membrane"/>
    <property type="evidence" value="ECO:0007669"/>
    <property type="project" value="TreeGrafter"/>
</dbReference>
<dbReference type="SFLD" id="SFLDS00003">
    <property type="entry name" value="Haloacid_Dehalogenase"/>
    <property type="match status" value="1"/>
</dbReference>
<dbReference type="Gene3D" id="2.70.150.10">
    <property type="entry name" value="Calcium-transporting ATPase, cytoplasmic transduction domain A"/>
    <property type="match status" value="1"/>
</dbReference>
<dbReference type="PRINTS" id="PR00119">
    <property type="entry name" value="CATATPASE"/>
</dbReference>
<evidence type="ECO:0000259" key="21">
    <source>
        <dbReference type="Pfam" id="PF16209"/>
    </source>
</evidence>
<feature type="transmembrane region" description="Helical" evidence="18">
    <location>
        <begin position="415"/>
        <end position="440"/>
    </location>
</feature>
<evidence type="ECO:0000256" key="15">
    <source>
        <dbReference type="PIRSR" id="PIRSR606539-1"/>
    </source>
</evidence>
<feature type="region of interest" description="Disordered" evidence="19">
    <location>
        <begin position="170"/>
        <end position="191"/>
    </location>
</feature>
<feature type="binding site" evidence="16">
    <location>
        <position position="488"/>
    </location>
    <ligand>
        <name>ATP</name>
        <dbReference type="ChEBI" id="CHEBI:30616"/>
    </ligand>
</feature>
<dbReference type="Gene3D" id="3.40.50.1000">
    <property type="entry name" value="HAD superfamily/HAD-like"/>
    <property type="match status" value="1"/>
</dbReference>
<dbReference type="NCBIfam" id="TIGR01494">
    <property type="entry name" value="ATPase_P-type"/>
    <property type="match status" value="1"/>
</dbReference>
<keyword evidence="24" id="KW-1185">Reference proteome</keyword>
<organism evidence="23 24">
    <name type="scientific">Coemansia interrupta</name>
    <dbReference type="NCBI Taxonomy" id="1126814"/>
    <lineage>
        <taxon>Eukaryota</taxon>
        <taxon>Fungi</taxon>
        <taxon>Fungi incertae sedis</taxon>
        <taxon>Zoopagomycota</taxon>
        <taxon>Kickxellomycotina</taxon>
        <taxon>Kickxellomycetes</taxon>
        <taxon>Kickxellales</taxon>
        <taxon>Kickxellaceae</taxon>
        <taxon>Coemansia</taxon>
    </lineage>
</organism>
<dbReference type="InterPro" id="IPR023299">
    <property type="entry name" value="ATPase_P-typ_cyto_dom_N"/>
</dbReference>
<dbReference type="EMBL" id="JANBUM010000094">
    <property type="protein sequence ID" value="KAJ2785179.1"/>
    <property type="molecule type" value="Genomic_DNA"/>
</dbReference>
<dbReference type="PANTHER" id="PTHR24092:SF153">
    <property type="entry name" value="PHOSPHOLIPID-TRANSPORTING ATPASE"/>
    <property type="match status" value="1"/>
</dbReference>
<feature type="binding site" evidence="16">
    <location>
        <position position="606"/>
    </location>
    <ligand>
        <name>ATP</name>
        <dbReference type="ChEBI" id="CHEBI:30616"/>
    </ligand>
</feature>
<feature type="binding site" evidence="16">
    <location>
        <position position="486"/>
    </location>
    <ligand>
        <name>ATP</name>
        <dbReference type="ChEBI" id="CHEBI:30616"/>
    </ligand>
</feature>
<evidence type="ECO:0000256" key="19">
    <source>
        <dbReference type="SAM" id="MobiDB-lite"/>
    </source>
</evidence>